<keyword evidence="1" id="KW-0812">Transmembrane</keyword>
<dbReference type="Pfam" id="PF08611">
    <property type="entry name" value="DUF1774"/>
    <property type="match status" value="1"/>
</dbReference>
<feature type="transmembrane region" description="Helical" evidence="1">
    <location>
        <begin position="189"/>
        <end position="209"/>
    </location>
</feature>
<dbReference type="PANTHER" id="PTHR37992">
    <property type="entry name" value="EXPRESSED PROTEIN"/>
    <property type="match status" value="1"/>
</dbReference>
<evidence type="ECO:0000313" key="3">
    <source>
        <dbReference type="Proteomes" id="UP000244855"/>
    </source>
</evidence>
<keyword evidence="3" id="KW-1185">Reference proteome</keyword>
<dbReference type="STRING" id="97972.A0A2V1E4M4"/>
<feature type="transmembrane region" description="Helical" evidence="1">
    <location>
        <begin position="20"/>
        <end position="41"/>
    </location>
</feature>
<feature type="transmembrane region" description="Helical" evidence="1">
    <location>
        <begin position="155"/>
        <end position="177"/>
    </location>
</feature>
<feature type="transmembrane region" description="Helical" evidence="1">
    <location>
        <begin position="239"/>
        <end position="260"/>
    </location>
</feature>
<reference evidence="2 3" key="1">
    <citation type="journal article" date="2018" name="Sci. Rep.">
        <title>Comparative genomics provides insights into the lifestyle and reveals functional heterogeneity of dark septate endophytic fungi.</title>
        <authorList>
            <person name="Knapp D.G."/>
            <person name="Nemeth J.B."/>
            <person name="Barry K."/>
            <person name="Hainaut M."/>
            <person name="Henrissat B."/>
            <person name="Johnson J."/>
            <person name="Kuo A."/>
            <person name="Lim J.H.P."/>
            <person name="Lipzen A."/>
            <person name="Nolan M."/>
            <person name="Ohm R.A."/>
            <person name="Tamas L."/>
            <person name="Grigoriev I.V."/>
            <person name="Spatafora J.W."/>
            <person name="Nagy L.G."/>
            <person name="Kovacs G.M."/>
        </authorList>
    </citation>
    <scope>NUCLEOTIDE SEQUENCE [LARGE SCALE GENOMIC DNA]</scope>
    <source>
        <strain evidence="2 3">DSE2036</strain>
    </source>
</reference>
<proteinExistence type="predicted"/>
<feature type="transmembrane region" description="Helical" evidence="1">
    <location>
        <begin position="215"/>
        <end position="232"/>
    </location>
</feature>
<evidence type="ECO:0000256" key="1">
    <source>
        <dbReference type="SAM" id="Phobius"/>
    </source>
</evidence>
<keyword evidence="1" id="KW-1133">Transmembrane helix</keyword>
<dbReference type="EMBL" id="KZ805313">
    <property type="protein sequence ID" value="PVI05528.1"/>
    <property type="molecule type" value="Genomic_DNA"/>
</dbReference>
<protein>
    <submittedName>
        <fullName evidence="2">DUF1774-domain-containing protein</fullName>
    </submittedName>
</protein>
<feature type="transmembrane region" description="Helical" evidence="1">
    <location>
        <begin position="75"/>
        <end position="92"/>
    </location>
</feature>
<name>A0A2V1E4M4_9PLEO</name>
<accession>A0A2V1E4M4</accession>
<gene>
    <name evidence="2" type="ORF">DM02DRAFT_610537</name>
</gene>
<dbReference type="Proteomes" id="UP000244855">
    <property type="component" value="Unassembled WGS sequence"/>
</dbReference>
<keyword evidence="1" id="KW-0472">Membrane</keyword>
<organism evidence="2 3">
    <name type="scientific">Periconia macrospinosa</name>
    <dbReference type="NCBI Taxonomy" id="97972"/>
    <lineage>
        <taxon>Eukaryota</taxon>
        <taxon>Fungi</taxon>
        <taxon>Dikarya</taxon>
        <taxon>Ascomycota</taxon>
        <taxon>Pezizomycotina</taxon>
        <taxon>Dothideomycetes</taxon>
        <taxon>Pleosporomycetidae</taxon>
        <taxon>Pleosporales</taxon>
        <taxon>Massarineae</taxon>
        <taxon>Periconiaceae</taxon>
        <taxon>Periconia</taxon>
    </lineage>
</organism>
<dbReference type="PANTHER" id="PTHR37992:SF1">
    <property type="entry name" value="DUF1774-DOMAIN-CONTAINING PROTEIN"/>
    <property type="match status" value="1"/>
</dbReference>
<dbReference type="InterPro" id="IPR013920">
    <property type="entry name" value="DUF1774_fun"/>
</dbReference>
<dbReference type="AlphaFoldDB" id="A0A2V1E4M4"/>
<evidence type="ECO:0000313" key="2">
    <source>
        <dbReference type="EMBL" id="PVI05528.1"/>
    </source>
</evidence>
<sequence>MSDYNPFARREQHSSQALIIHRITTLVTYLLLVITAFYYTFSRPESQGKHHAPGHTIWGNNIATPFAQNSIITSIYWIVLLALQLVYAWSLYSKNTVYVTAAANIGSHYIANNLLLFGFIHLWVRNYFWLAEILLLINFFNLSLAYFRHSKTPRLIHIGTVSGPLAWNFVALYWVGARAVGTDRLAARIVANVFIWGILAYGLFFLVAFKDYTMGFALSVLSFSTGVGQFLTKNPILQLQWIFAFTVGALLFILSLGVGFPELLGKERIGGGEVVSEDRERAPLLADE</sequence>
<feature type="transmembrane region" description="Helical" evidence="1">
    <location>
        <begin position="98"/>
        <end position="120"/>
    </location>
</feature>
<feature type="transmembrane region" description="Helical" evidence="1">
    <location>
        <begin position="127"/>
        <end position="149"/>
    </location>
</feature>
<dbReference type="OrthoDB" id="3342455at2759"/>